<dbReference type="EMBL" id="JACHXL010000008">
    <property type="protein sequence ID" value="MBB3107827.1"/>
    <property type="molecule type" value="Genomic_DNA"/>
</dbReference>
<accession>A0A839TEQ5</accession>
<name>A0A839TEQ5_9GAMM</name>
<dbReference type="InterPro" id="IPR025139">
    <property type="entry name" value="DUF4062"/>
</dbReference>
<evidence type="ECO:0000259" key="1">
    <source>
        <dbReference type="Pfam" id="PF13271"/>
    </source>
</evidence>
<dbReference type="AlphaFoldDB" id="A0A839TEQ5"/>
<gene>
    <name evidence="2" type="ORF">FHS24_002361</name>
</gene>
<evidence type="ECO:0000313" key="3">
    <source>
        <dbReference type="Proteomes" id="UP000588111"/>
    </source>
</evidence>
<protein>
    <recommendedName>
        <fullName evidence="1">DUF4062 domain-containing protein</fullName>
    </recommendedName>
</protein>
<sequence>MPNRRYHIHVICADNDQLLVLDSVAMFFQARAFLTYDVSSKLPKASLYGRQCIDACDYALMIIGDSYGTAQNTGVSQMHLSYLNAKAKLKPLLILVKTHHNEANISRQLQEFTNMVTKKADKIYYYETENDIEQLLIQAYYKMVANHEVGDGWVRVSDELMKANKSALTEEVSASFSTNRVSKHAQEHPVTINHLAADSVSKPIMLTETFEVQYKAQAYEGGNLSDVTRPMILSWQEVLVTLMKIPATFSSYGLQSAINRLIATRAEADIKKDMPNVHAVARCQISQDDLNQLQRQLVAANWIQLTTYGTRVTQELWKLTYHAKSLLADKKPKTDNQPSLPLN</sequence>
<organism evidence="2 3">
    <name type="scientific">Psychrobacter luti</name>
    <dbReference type="NCBI Taxonomy" id="198481"/>
    <lineage>
        <taxon>Bacteria</taxon>
        <taxon>Pseudomonadati</taxon>
        <taxon>Pseudomonadota</taxon>
        <taxon>Gammaproteobacteria</taxon>
        <taxon>Moraxellales</taxon>
        <taxon>Moraxellaceae</taxon>
        <taxon>Psychrobacter</taxon>
    </lineage>
</organism>
<proteinExistence type="predicted"/>
<dbReference type="RefSeq" id="WP_227671808.1">
    <property type="nucleotide sequence ID" value="NZ_CAJHAH010000009.1"/>
</dbReference>
<evidence type="ECO:0000313" key="2">
    <source>
        <dbReference type="EMBL" id="MBB3107827.1"/>
    </source>
</evidence>
<feature type="domain" description="DUF4062" evidence="1">
    <location>
        <begin position="50"/>
        <end position="85"/>
    </location>
</feature>
<comment type="caution">
    <text evidence="2">The sequence shown here is derived from an EMBL/GenBank/DDBJ whole genome shotgun (WGS) entry which is preliminary data.</text>
</comment>
<keyword evidence="3" id="KW-1185">Reference proteome</keyword>
<dbReference type="Proteomes" id="UP000588111">
    <property type="component" value="Unassembled WGS sequence"/>
</dbReference>
<dbReference type="Pfam" id="PF13271">
    <property type="entry name" value="DUF4062"/>
    <property type="match status" value="1"/>
</dbReference>
<reference evidence="2 3" key="1">
    <citation type="submission" date="2020-08" db="EMBL/GenBank/DDBJ databases">
        <title>Genomic Encyclopedia of Type Strains, Phase III (KMG-III): the genomes of soil and plant-associated and newly described type strains.</title>
        <authorList>
            <person name="Whitman W."/>
        </authorList>
    </citation>
    <scope>NUCLEOTIDE SEQUENCE [LARGE SCALE GENOMIC DNA]</scope>
    <source>
        <strain evidence="2 3">CECT 5885</strain>
    </source>
</reference>